<reference evidence="1" key="1">
    <citation type="submission" date="2018-11" db="EMBL/GenBank/DDBJ databases">
        <authorList>
            <person name="Grassa J C."/>
        </authorList>
    </citation>
    <scope>NUCLEOTIDE SEQUENCE [LARGE SCALE GENOMIC DNA]</scope>
</reference>
<dbReference type="Gramene" id="novel_model_1320_5bd9a17a">
    <property type="protein sequence ID" value="cds.novel_model_1320_5bd9a17a"/>
    <property type="gene ID" value="novel_gene_733_5bd9a17a"/>
</dbReference>
<name>A0A803QTU8_CANSA</name>
<protein>
    <submittedName>
        <fullName evidence="1">Uncharacterized protein</fullName>
    </submittedName>
</protein>
<dbReference type="AlphaFoldDB" id="A0A803QTU8"/>
<sequence length="62" mass="6862">MRVCYKCKDFLDDQVMFTGFSYGDLSEIPESNYVSCSMGPTTAGEIGVYGYRPSMLLDMIAG</sequence>
<dbReference type="EMBL" id="UZAU01000207">
    <property type="status" value="NOT_ANNOTATED_CDS"/>
    <property type="molecule type" value="Genomic_DNA"/>
</dbReference>
<evidence type="ECO:0000313" key="1">
    <source>
        <dbReference type="EnsemblPlants" id="cds.novel_model_1320_5bd9a17a"/>
    </source>
</evidence>
<proteinExistence type="predicted"/>
<accession>A0A803QTU8</accession>
<dbReference type="Proteomes" id="UP000596661">
    <property type="component" value="Chromosome 2"/>
</dbReference>
<reference evidence="1" key="2">
    <citation type="submission" date="2021-03" db="UniProtKB">
        <authorList>
            <consortium name="EnsemblPlants"/>
        </authorList>
    </citation>
    <scope>IDENTIFICATION</scope>
</reference>
<keyword evidence="2" id="KW-1185">Reference proteome</keyword>
<evidence type="ECO:0000313" key="2">
    <source>
        <dbReference type="Proteomes" id="UP000596661"/>
    </source>
</evidence>
<organism evidence="1 2">
    <name type="scientific">Cannabis sativa</name>
    <name type="common">Hemp</name>
    <name type="synonym">Marijuana</name>
    <dbReference type="NCBI Taxonomy" id="3483"/>
    <lineage>
        <taxon>Eukaryota</taxon>
        <taxon>Viridiplantae</taxon>
        <taxon>Streptophyta</taxon>
        <taxon>Embryophyta</taxon>
        <taxon>Tracheophyta</taxon>
        <taxon>Spermatophyta</taxon>
        <taxon>Magnoliopsida</taxon>
        <taxon>eudicotyledons</taxon>
        <taxon>Gunneridae</taxon>
        <taxon>Pentapetalae</taxon>
        <taxon>rosids</taxon>
        <taxon>fabids</taxon>
        <taxon>Rosales</taxon>
        <taxon>Cannabaceae</taxon>
        <taxon>Cannabis</taxon>
    </lineage>
</organism>
<dbReference type="EnsemblPlants" id="novel_model_1320_5bd9a17a">
    <property type="protein sequence ID" value="cds.novel_model_1320_5bd9a17a"/>
    <property type="gene ID" value="novel_gene_733_5bd9a17a"/>
</dbReference>